<feature type="compositionally biased region" description="Polar residues" evidence="4">
    <location>
        <begin position="671"/>
        <end position="680"/>
    </location>
</feature>
<feature type="compositionally biased region" description="Acidic residues" evidence="4">
    <location>
        <begin position="1140"/>
        <end position="1154"/>
    </location>
</feature>
<dbReference type="GO" id="GO:0005634">
    <property type="term" value="C:nucleus"/>
    <property type="evidence" value="ECO:0007669"/>
    <property type="project" value="UniProtKB-SubCell"/>
</dbReference>
<dbReference type="Gene3D" id="1.25.10.10">
    <property type="entry name" value="Leucine-rich Repeat Variant"/>
    <property type="match status" value="2"/>
</dbReference>
<keyword evidence="8" id="KW-1185">Reference proteome</keyword>
<comment type="subcellular location">
    <subcellularLocation>
        <location evidence="1">Nucleus</location>
    </subcellularLocation>
</comment>
<feature type="domain" description="RRP12 N-terminal HEAT" evidence="6">
    <location>
        <begin position="22"/>
        <end position="277"/>
    </location>
</feature>
<evidence type="ECO:0000256" key="4">
    <source>
        <dbReference type="SAM" id="MobiDB-lite"/>
    </source>
</evidence>
<feature type="region of interest" description="Disordered" evidence="4">
    <location>
        <begin position="1309"/>
        <end position="1334"/>
    </location>
</feature>
<proteinExistence type="inferred from homology"/>
<feature type="region of interest" description="Disordered" evidence="4">
    <location>
        <begin position="1135"/>
        <end position="1154"/>
    </location>
</feature>
<feature type="domain" description="RRP12 HEAT" evidence="5">
    <location>
        <begin position="344"/>
        <end position="632"/>
    </location>
</feature>
<evidence type="ECO:0000313" key="7">
    <source>
        <dbReference type="EMBL" id="KAF2428719.1"/>
    </source>
</evidence>
<feature type="region of interest" description="Disordered" evidence="4">
    <location>
        <begin position="1169"/>
        <end position="1256"/>
    </location>
</feature>
<evidence type="ECO:0000259" key="6">
    <source>
        <dbReference type="Pfam" id="PF25772"/>
    </source>
</evidence>
<feature type="compositionally biased region" description="Polar residues" evidence="4">
    <location>
        <begin position="1314"/>
        <end position="1327"/>
    </location>
</feature>
<dbReference type="SUPFAM" id="SSF48371">
    <property type="entry name" value="ARM repeat"/>
    <property type="match status" value="1"/>
</dbReference>
<dbReference type="InterPro" id="IPR052087">
    <property type="entry name" value="RRP12"/>
</dbReference>
<evidence type="ECO:0000256" key="1">
    <source>
        <dbReference type="ARBA" id="ARBA00004123"/>
    </source>
</evidence>
<feature type="compositionally biased region" description="Basic residues" evidence="4">
    <location>
        <begin position="1171"/>
        <end position="1186"/>
    </location>
</feature>
<comment type="caution">
    <text evidence="7">The sequence shown here is derived from an EMBL/GenBank/DDBJ whole genome shotgun (WGS) entry which is preliminary data.</text>
</comment>
<organism evidence="7 8">
    <name type="scientific">Tothia fuscella</name>
    <dbReference type="NCBI Taxonomy" id="1048955"/>
    <lineage>
        <taxon>Eukaryota</taxon>
        <taxon>Fungi</taxon>
        <taxon>Dikarya</taxon>
        <taxon>Ascomycota</taxon>
        <taxon>Pezizomycotina</taxon>
        <taxon>Dothideomycetes</taxon>
        <taxon>Pleosporomycetidae</taxon>
        <taxon>Venturiales</taxon>
        <taxon>Cylindrosympodiaceae</taxon>
        <taxon>Tothia</taxon>
    </lineage>
</organism>
<dbReference type="EMBL" id="MU007053">
    <property type="protein sequence ID" value="KAF2428719.1"/>
    <property type="molecule type" value="Genomic_DNA"/>
</dbReference>
<dbReference type="InterPro" id="IPR016024">
    <property type="entry name" value="ARM-type_fold"/>
</dbReference>
<dbReference type="PANTHER" id="PTHR48287:SF1">
    <property type="entry name" value="ARM REPEAT SUPERFAMILY PROTEIN"/>
    <property type="match status" value="1"/>
</dbReference>
<feature type="region of interest" description="Disordered" evidence="4">
    <location>
        <begin position="671"/>
        <end position="700"/>
    </location>
</feature>
<name>A0A9P4TVZ4_9PEZI</name>
<evidence type="ECO:0000313" key="8">
    <source>
        <dbReference type="Proteomes" id="UP000800235"/>
    </source>
</evidence>
<evidence type="ECO:0000256" key="2">
    <source>
        <dbReference type="ARBA" id="ARBA00007690"/>
    </source>
</evidence>
<evidence type="ECO:0000256" key="3">
    <source>
        <dbReference type="ARBA" id="ARBA00023242"/>
    </source>
</evidence>
<dbReference type="OrthoDB" id="2192888at2759"/>
<dbReference type="InterPro" id="IPR011989">
    <property type="entry name" value="ARM-like"/>
</dbReference>
<accession>A0A9P4TVZ4</accession>
<comment type="similarity">
    <text evidence="2">Belongs to the RRP12 family.</text>
</comment>
<feature type="region of interest" description="Disordered" evidence="4">
    <location>
        <begin position="1008"/>
        <end position="1088"/>
    </location>
</feature>
<dbReference type="PANTHER" id="PTHR48287">
    <property type="entry name" value="ARM REPEAT SUPERFAMILY PROTEIN"/>
    <property type="match status" value="1"/>
</dbReference>
<protein>
    <submittedName>
        <fullName evidence="7">Ribosomal RNA-processing protein 12</fullName>
    </submittedName>
</protein>
<feature type="compositionally biased region" description="Acidic residues" evidence="4">
    <location>
        <begin position="1038"/>
        <end position="1062"/>
    </location>
</feature>
<feature type="region of interest" description="Disordered" evidence="4">
    <location>
        <begin position="1105"/>
        <end position="1129"/>
    </location>
</feature>
<sequence>MASTLEEKLEKIRASPKLQNQQETRLVLSSVEDTIRDSKSELTPTAYFAALLSLLDQFISTSKGIVNKDVATAVVYLLDLVTPEVPPPLLRQKFSHILHKLATVLTHQDADAPLLRPSIGCLESLLVVQDTQGWALPPSQVSPRRAVAGLLTIAVDHRPKVRRRAQEAITTVLRSPPPSPSLDHPAADMCAESALKTLKEGVEATKKTKKQSKDSHSHTPSLIHALQLVKTISTASGGWPSKKLDNLCDSLLSIAKSSNEFLTMAAFEVFEVMFAGMADEVSSAKLPRLLEILEELQPASSDSQLLPPWIAVMSRGYDVAAQVDPGEAFQNLPEPFKKMSKFMSSSSHNIRVSASECLISFMVNCVPASVVVEPSVYDEKTLEKLAKIVTDLLSVKYQGAWMEVFRALESMFETLRWRSAPLLAQALKAVGDLRSNDSFTGKTEADSVISKAVAAMGPDNVLEILPLNLGGNKGAGRAWLLPILRESVRNTRLAHFRSELVPLSENMFQKVVEHGKADKTMEIKIYETIVHQIWSALPGYCDLPIDLQVAFDQSFAEMISNLLYQQIELRVDLCHALQMLVDSNNGLIALGDDEGALTLSRISKAEAEKNIQHLATFSSNLLAVLFNVYTQTLPQYRGPILQCINAYLSITPEQELMETFTRVIGMLESSLTEANGQTNGTKKEPKKSEKSDKSENQMPPMGQTLMDLVIAMAIYLPRPSLAQLFSIATVLLQKDDANLQKKAYKMIPRLAESEMGKTALNERTEELQKLLLECAEKTTAAARRDRLSAISQIVTTLQSTDLHFIPAILPEVVICTKETNERARNEAFDLLVRMGERMSEGGTIIQSRVPHMPSDAPAVVATLEEYITMVSAGLAGTVPHSVSASITALTRILYQFRSDLPMAAVKDLVETMDIFIKSPNREIVRSVLGFFKVCVISLDRDMMLQRLPTLIPNLLKFGHEHKAALQAKVKHLFERLIRRFGYATIEKYTPAEDHKLIVNIRKTKERAKRKKQGLADGEDGEGAATETAGKKKGKFENEYDEAVYSSEDDNSEDSGSDVSDDEVLGRKPQRNTKKEGRGGETYIVEDEDEPLDLLDRKALGHISSVRPTKNKAVPTQKRKAKTDLDGKLVFAEPTRAGADADAEMPDLADQSDDVPLEEGINAYVAAIKGRNAAKRGQRGKIKFSNRKSKDGSDDEMEVDEEDLSKAVKSKFAGKDRPRGGGSRPRGGGMKAARMQRRGLDGAKVRGGGGGDNEGRGNALRFGKQRESGFGVSDILTQDQRAFKFIDVMVASKFVHDLLRLEVVSVRPKQKGATHCSSPPYTPMQSDENPAGKTRSSDLMHYITSQLQRHQNI</sequence>
<gene>
    <name evidence="7" type="ORF">EJ08DRAFT_719157</name>
</gene>
<dbReference type="Proteomes" id="UP000800235">
    <property type="component" value="Unassembled WGS sequence"/>
</dbReference>
<feature type="compositionally biased region" description="Gly residues" evidence="4">
    <location>
        <begin position="1219"/>
        <end position="1229"/>
    </location>
</feature>
<feature type="compositionally biased region" description="Acidic residues" evidence="4">
    <location>
        <begin position="1192"/>
        <end position="1202"/>
    </location>
</feature>
<dbReference type="InterPro" id="IPR057860">
    <property type="entry name" value="HEAT_RRP12_N"/>
</dbReference>
<keyword evidence="3" id="KW-0539">Nucleus</keyword>
<dbReference type="Pfam" id="PF25772">
    <property type="entry name" value="HEAT_RRP12_N"/>
    <property type="match status" value="1"/>
</dbReference>
<reference evidence="7" key="1">
    <citation type="journal article" date="2020" name="Stud. Mycol.">
        <title>101 Dothideomycetes genomes: a test case for predicting lifestyles and emergence of pathogens.</title>
        <authorList>
            <person name="Haridas S."/>
            <person name="Albert R."/>
            <person name="Binder M."/>
            <person name="Bloem J."/>
            <person name="Labutti K."/>
            <person name="Salamov A."/>
            <person name="Andreopoulos B."/>
            <person name="Baker S."/>
            <person name="Barry K."/>
            <person name="Bills G."/>
            <person name="Bluhm B."/>
            <person name="Cannon C."/>
            <person name="Castanera R."/>
            <person name="Culley D."/>
            <person name="Daum C."/>
            <person name="Ezra D."/>
            <person name="Gonzalez J."/>
            <person name="Henrissat B."/>
            <person name="Kuo A."/>
            <person name="Liang C."/>
            <person name="Lipzen A."/>
            <person name="Lutzoni F."/>
            <person name="Magnuson J."/>
            <person name="Mondo S."/>
            <person name="Nolan M."/>
            <person name="Ohm R."/>
            <person name="Pangilinan J."/>
            <person name="Park H.-J."/>
            <person name="Ramirez L."/>
            <person name="Alfaro M."/>
            <person name="Sun H."/>
            <person name="Tritt A."/>
            <person name="Yoshinaga Y."/>
            <person name="Zwiers L.-H."/>
            <person name="Turgeon B."/>
            <person name="Goodwin S."/>
            <person name="Spatafora J."/>
            <person name="Crous P."/>
            <person name="Grigoriev I."/>
        </authorList>
    </citation>
    <scope>NUCLEOTIDE SEQUENCE</scope>
    <source>
        <strain evidence="7">CBS 130266</strain>
    </source>
</reference>
<feature type="compositionally biased region" description="Basic and acidic residues" evidence="4">
    <location>
        <begin position="681"/>
        <end position="695"/>
    </location>
</feature>
<dbReference type="Pfam" id="PF08161">
    <property type="entry name" value="RRP12_HEAT"/>
    <property type="match status" value="1"/>
</dbReference>
<dbReference type="InterPro" id="IPR012978">
    <property type="entry name" value="HEAT_RRP12"/>
</dbReference>
<evidence type="ECO:0000259" key="5">
    <source>
        <dbReference type="Pfam" id="PF08161"/>
    </source>
</evidence>